<name>A0A150K6L6_HEYCO</name>
<dbReference type="Proteomes" id="UP000075304">
    <property type="component" value="Unassembled WGS sequence"/>
</dbReference>
<evidence type="ECO:0000313" key="1">
    <source>
        <dbReference type="EMBL" id="KYC65213.1"/>
    </source>
</evidence>
<reference evidence="1 2" key="1">
    <citation type="submission" date="2016-01" db="EMBL/GenBank/DDBJ databases">
        <title>Genome Sequences of Twelve Sporeforming Bacillus Species Isolated from Foods.</title>
        <authorList>
            <person name="Berendsen E.M."/>
            <person name="Wells-Bennik M.H."/>
            <person name="Krawcyk A.O."/>
            <person name="De Jong A."/>
            <person name="Holsappel S."/>
            <person name="Eijlander R.T."/>
            <person name="Kuipers O.P."/>
        </authorList>
    </citation>
    <scope>NUCLEOTIDE SEQUENCE [LARGE SCALE GENOMIC DNA]</scope>
    <source>
        <strain evidence="1 2">B4099</strain>
    </source>
</reference>
<sequence length="84" mass="9594">MKIFKEYDSGKLPHVGNIGFRVLYEIATLPEPERTKPHTIPSTGETKTVDEMTVRELREVKKALKEAEEARSRHVTHCANCSRT</sequence>
<gene>
    <name evidence="1" type="ORF">B4099_0359</name>
</gene>
<dbReference type="EMBL" id="LQYI01000091">
    <property type="protein sequence ID" value="KYC65213.1"/>
    <property type="molecule type" value="Genomic_DNA"/>
</dbReference>
<proteinExistence type="predicted"/>
<protein>
    <submittedName>
        <fullName evidence="1">Uncharacterized protein</fullName>
    </submittedName>
</protein>
<accession>A0A150K6L6</accession>
<dbReference type="RefSeq" id="WP_244490613.1">
    <property type="nucleotide sequence ID" value="NZ_LQYI01000091.1"/>
</dbReference>
<evidence type="ECO:0000313" key="2">
    <source>
        <dbReference type="Proteomes" id="UP000075304"/>
    </source>
</evidence>
<comment type="caution">
    <text evidence="1">The sequence shown here is derived from an EMBL/GenBank/DDBJ whole genome shotgun (WGS) entry which is preliminary data.</text>
</comment>
<dbReference type="AlphaFoldDB" id="A0A150K6L6"/>
<organism evidence="1 2">
    <name type="scientific">Heyndrickxia coagulans</name>
    <name type="common">Weizmannia coagulans</name>
    <dbReference type="NCBI Taxonomy" id="1398"/>
    <lineage>
        <taxon>Bacteria</taxon>
        <taxon>Bacillati</taxon>
        <taxon>Bacillota</taxon>
        <taxon>Bacilli</taxon>
        <taxon>Bacillales</taxon>
        <taxon>Bacillaceae</taxon>
        <taxon>Heyndrickxia</taxon>
    </lineage>
</organism>
<dbReference type="PATRIC" id="fig|1398.25.peg.422"/>